<dbReference type="AlphaFoldDB" id="A0A1V6C8X2"/>
<dbReference type="InterPro" id="IPR055259">
    <property type="entry name" value="YkvP/CgeB_Glyco_trans-like"/>
</dbReference>
<evidence type="ECO:0000259" key="1">
    <source>
        <dbReference type="Pfam" id="PF13524"/>
    </source>
</evidence>
<gene>
    <name evidence="2" type="primary">ykvP</name>
    <name evidence="2" type="ORF">BWX89_01024</name>
</gene>
<comment type="caution">
    <text evidence="2">The sequence shown here is derived from an EMBL/GenBank/DDBJ whole genome shotgun (WGS) entry which is preliminary data.</text>
</comment>
<reference evidence="2" key="1">
    <citation type="submission" date="2017-02" db="EMBL/GenBank/DDBJ databases">
        <title>Delving into the versatile metabolic prowess of the omnipresent phylum Bacteroidetes.</title>
        <authorList>
            <person name="Nobu M.K."/>
            <person name="Mei R."/>
            <person name="Narihiro T."/>
            <person name="Kuroda K."/>
            <person name="Liu W.-T."/>
        </authorList>
    </citation>
    <scope>NUCLEOTIDE SEQUENCE</scope>
    <source>
        <strain evidence="2">ADurb.Bin131</strain>
    </source>
</reference>
<dbReference type="Pfam" id="PF13524">
    <property type="entry name" value="Glyco_trans_1_2"/>
    <property type="match status" value="1"/>
</dbReference>
<feature type="domain" description="Spore protein YkvP/CgeB glycosyl transferase-like" evidence="1">
    <location>
        <begin position="172"/>
        <end position="328"/>
    </location>
</feature>
<sequence>MKIIPVFLHYDYGIKERGETLEYQGKGWFYALKQLPAEVFPFWWDDFKEDKDKLQRALINFVNEIKPNVIFFTLIYDEFSFETLDYLKNICTTINWFWDDHWRFDSFTKYYAPHFTYCITTDKFAVIRYKKIGYTNVILTKPASFEYEKDCDFEKIQYRYDVSFVGMRSGYREWIIKQLEKRKIRVEYFGTGWETGRISYENMAELFKISRINLNISNSISYDIRYIFSSYRNFKEFIKSPKRSEQIKQRNFEIPAFGGFQLTNYVPSLEDYFIIGKEIAIYTTLDDLLLQIDYYLQNEEERRKILIDGYKRVINEGPTYIERFKEIFSRIKI</sequence>
<evidence type="ECO:0000313" key="2">
    <source>
        <dbReference type="EMBL" id="OQB73290.1"/>
    </source>
</evidence>
<name>A0A1V6C8X2_UNCT6</name>
<dbReference type="EMBL" id="MWDQ01000087">
    <property type="protein sequence ID" value="OQB73290.1"/>
    <property type="molecule type" value="Genomic_DNA"/>
</dbReference>
<organism evidence="2">
    <name type="scientific">candidate division TA06 bacterium ADurb.Bin131</name>
    <dbReference type="NCBI Taxonomy" id="1852827"/>
    <lineage>
        <taxon>Bacteria</taxon>
        <taxon>Bacteria division TA06</taxon>
    </lineage>
</organism>
<proteinExistence type="predicted"/>
<dbReference type="Proteomes" id="UP000485562">
    <property type="component" value="Unassembled WGS sequence"/>
</dbReference>
<protein>
    <submittedName>
        <fullName evidence="2">Spore protein YkvP</fullName>
    </submittedName>
</protein>
<accession>A0A1V6C8X2</accession>